<sequence>MRLFKYSKLLLLLMMILPWFSLPFLGKDAFKRFLPAGLFISLVVRIVNFIAKKRKWWWWYQTLHPRISGVFPFIWGPFLVGSLWILKLTYGKFFRYMLLNLAIDGAFTYGLVYYLQKLGIASLVRLKKINLLLIFTFEALLLYGFQIIKDKMIGEQGNKE</sequence>
<dbReference type="EMBL" id="JAROYP010000020">
    <property type="protein sequence ID" value="MDH5163894.1"/>
    <property type="molecule type" value="Genomic_DNA"/>
</dbReference>
<organism evidence="2 3">
    <name type="scientific">Heyndrickxia oleronia</name>
    <dbReference type="NCBI Taxonomy" id="38875"/>
    <lineage>
        <taxon>Bacteria</taxon>
        <taxon>Bacillati</taxon>
        <taxon>Bacillota</taxon>
        <taxon>Bacilli</taxon>
        <taxon>Bacillales</taxon>
        <taxon>Bacillaceae</taxon>
        <taxon>Heyndrickxia</taxon>
    </lineage>
</organism>
<feature type="transmembrane region" description="Helical" evidence="1">
    <location>
        <begin position="33"/>
        <end position="51"/>
    </location>
</feature>
<keyword evidence="1" id="KW-1133">Transmembrane helix</keyword>
<proteinExistence type="predicted"/>
<keyword evidence="1" id="KW-0812">Transmembrane</keyword>
<feature type="transmembrane region" description="Helical" evidence="1">
    <location>
        <begin position="63"/>
        <end position="85"/>
    </location>
</feature>
<name>A0AAW6T5F8_9BACI</name>
<evidence type="ECO:0000313" key="2">
    <source>
        <dbReference type="EMBL" id="MDH5163894.1"/>
    </source>
</evidence>
<comment type="caution">
    <text evidence="2">The sequence shown here is derived from an EMBL/GenBank/DDBJ whole genome shotgun (WGS) entry which is preliminary data.</text>
</comment>
<keyword evidence="1" id="KW-0472">Membrane</keyword>
<evidence type="ECO:0000313" key="3">
    <source>
        <dbReference type="Proteomes" id="UP001159179"/>
    </source>
</evidence>
<feature type="transmembrane region" description="Helical" evidence="1">
    <location>
        <begin position="128"/>
        <end position="148"/>
    </location>
</feature>
<evidence type="ECO:0000256" key="1">
    <source>
        <dbReference type="SAM" id="Phobius"/>
    </source>
</evidence>
<dbReference type="RefSeq" id="WP_280618547.1">
    <property type="nucleotide sequence ID" value="NZ_JAROYP010000020.1"/>
</dbReference>
<feature type="transmembrane region" description="Helical" evidence="1">
    <location>
        <begin position="97"/>
        <end position="116"/>
    </location>
</feature>
<gene>
    <name evidence="2" type="ORF">P5X88_23420</name>
</gene>
<accession>A0AAW6T5F8</accession>
<reference evidence="2" key="1">
    <citation type="submission" date="2023-03" db="EMBL/GenBank/DDBJ databases">
        <title>Bacterial isolates from washroom surfaces on a university campus.</title>
        <authorList>
            <person name="Holman D.B."/>
            <person name="Gzyl K.E."/>
            <person name="Taheri A.E."/>
        </authorList>
    </citation>
    <scope>NUCLEOTIDE SEQUENCE</scope>
    <source>
        <strain evidence="2">RD03</strain>
    </source>
</reference>
<dbReference type="Proteomes" id="UP001159179">
    <property type="component" value="Unassembled WGS sequence"/>
</dbReference>
<dbReference type="AlphaFoldDB" id="A0AAW6T5F8"/>
<protein>
    <submittedName>
        <fullName evidence="2">Uncharacterized protein</fullName>
    </submittedName>
</protein>